<keyword evidence="6" id="KW-1133">Transmembrane helix</keyword>
<evidence type="ECO:0000256" key="3">
    <source>
        <dbReference type="PIRSR" id="PIRSR600407-1"/>
    </source>
</evidence>
<dbReference type="PANTHER" id="PTHR11782">
    <property type="entry name" value="ADENOSINE/GUANOSINE DIPHOSPHATASE"/>
    <property type="match status" value="1"/>
</dbReference>
<protein>
    <submittedName>
        <fullName evidence="8">Ectonucleoside triphosphate diphosphohydrolase</fullName>
    </submittedName>
</protein>
<evidence type="ECO:0000256" key="2">
    <source>
        <dbReference type="ARBA" id="ARBA00022801"/>
    </source>
</evidence>
<dbReference type="InterPro" id="IPR000407">
    <property type="entry name" value="GDA1_CD39_NTPase"/>
</dbReference>
<accession>A0A9N8EIB1</accession>
<dbReference type="GO" id="GO:0016020">
    <property type="term" value="C:membrane"/>
    <property type="evidence" value="ECO:0007669"/>
    <property type="project" value="TreeGrafter"/>
</dbReference>
<name>A0A9N8EIB1_9STRA</name>
<reference evidence="8" key="1">
    <citation type="submission" date="2020-06" db="EMBL/GenBank/DDBJ databases">
        <authorList>
            <consortium name="Plant Systems Biology data submission"/>
        </authorList>
    </citation>
    <scope>NUCLEOTIDE SEQUENCE</scope>
    <source>
        <strain evidence="8">D6</strain>
    </source>
</reference>
<dbReference type="OrthoDB" id="6372431at2759"/>
<dbReference type="CDD" id="cd24003">
    <property type="entry name" value="ASKHA_NBD_GDA1_CD39_NTPase"/>
    <property type="match status" value="1"/>
</dbReference>
<feature type="region of interest" description="Disordered" evidence="5">
    <location>
        <begin position="38"/>
        <end position="61"/>
    </location>
</feature>
<dbReference type="EMBL" id="CAICTM010001239">
    <property type="protein sequence ID" value="CAB9521856.1"/>
    <property type="molecule type" value="Genomic_DNA"/>
</dbReference>
<feature type="binding site" evidence="4">
    <location>
        <begin position="263"/>
        <end position="267"/>
    </location>
    <ligand>
        <name>ATP</name>
        <dbReference type="ChEBI" id="CHEBI:30616"/>
    </ligand>
</feature>
<evidence type="ECO:0000313" key="8">
    <source>
        <dbReference type="EMBL" id="CAB9521856.1"/>
    </source>
</evidence>
<evidence type="ECO:0000313" key="9">
    <source>
        <dbReference type="Proteomes" id="UP001153069"/>
    </source>
</evidence>
<organism evidence="8 9">
    <name type="scientific">Seminavis robusta</name>
    <dbReference type="NCBI Taxonomy" id="568900"/>
    <lineage>
        <taxon>Eukaryota</taxon>
        <taxon>Sar</taxon>
        <taxon>Stramenopiles</taxon>
        <taxon>Ochrophyta</taxon>
        <taxon>Bacillariophyta</taxon>
        <taxon>Bacillariophyceae</taxon>
        <taxon>Bacillariophycidae</taxon>
        <taxon>Naviculales</taxon>
        <taxon>Naviculaceae</taxon>
        <taxon>Seminavis</taxon>
    </lineage>
</organism>
<evidence type="ECO:0000256" key="6">
    <source>
        <dbReference type="SAM" id="Phobius"/>
    </source>
</evidence>
<feature type="chain" id="PRO_5040214555" evidence="7">
    <location>
        <begin position="20"/>
        <end position="642"/>
    </location>
</feature>
<dbReference type="GO" id="GO:0005524">
    <property type="term" value="F:ATP binding"/>
    <property type="evidence" value="ECO:0007669"/>
    <property type="project" value="UniProtKB-KW"/>
</dbReference>
<feature type="active site" description="Proton acceptor" evidence="3">
    <location>
        <position position="221"/>
    </location>
</feature>
<keyword evidence="4" id="KW-0547">Nucleotide-binding</keyword>
<dbReference type="GO" id="GO:0009134">
    <property type="term" value="P:nucleoside diphosphate catabolic process"/>
    <property type="evidence" value="ECO:0007669"/>
    <property type="project" value="TreeGrafter"/>
</dbReference>
<evidence type="ECO:0000256" key="7">
    <source>
        <dbReference type="SAM" id="SignalP"/>
    </source>
</evidence>
<keyword evidence="2" id="KW-0378">Hydrolase</keyword>
<dbReference type="AlphaFoldDB" id="A0A9N8EIB1"/>
<dbReference type="PANTHER" id="PTHR11782:SF83">
    <property type="entry name" value="GUANOSINE-DIPHOSPHATASE"/>
    <property type="match status" value="1"/>
</dbReference>
<keyword evidence="9" id="KW-1185">Reference proteome</keyword>
<feature type="compositionally biased region" description="Acidic residues" evidence="5">
    <location>
        <begin position="40"/>
        <end position="50"/>
    </location>
</feature>
<dbReference type="Gene3D" id="3.30.420.40">
    <property type="match status" value="1"/>
</dbReference>
<evidence type="ECO:0000256" key="5">
    <source>
        <dbReference type="SAM" id="MobiDB-lite"/>
    </source>
</evidence>
<dbReference type="Gene3D" id="3.30.420.150">
    <property type="entry name" value="Exopolyphosphatase. Domain 2"/>
    <property type="match status" value="1"/>
</dbReference>
<evidence type="ECO:0000256" key="1">
    <source>
        <dbReference type="ARBA" id="ARBA00009283"/>
    </source>
</evidence>
<comment type="similarity">
    <text evidence="1">Belongs to the GDA1/CD39 NTPase family.</text>
</comment>
<feature type="transmembrane region" description="Helical" evidence="6">
    <location>
        <begin position="543"/>
        <end position="565"/>
    </location>
</feature>
<keyword evidence="4" id="KW-0067">ATP-binding</keyword>
<keyword evidence="6" id="KW-0812">Transmembrane</keyword>
<gene>
    <name evidence="8" type="ORF">SEMRO_1241_G255390.1</name>
</gene>
<feature type="signal peptide" evidence="7">
    <location>
        <begin position="1"/>
        <end position="19"/>
    </location>
</feature>
<keyword evidence="7" id="KW-0732">Signal</keyword>
<dbReference type="Proteomes" id="UP001153069">
    <property type="component" value="Unassembled WGS sequence"/>
</dbReference>
<dbReference type="Pfam" id="PF01150">
    <property type="entry name" value="GDA1_CD39"/>
    <property type="match status" value="1"/>
</dbReference>
<evidence type="ECO:0000256" key="4">
    <source>
        <dbReference type="PIRSR" id="PIRSR600407-2"/>
    </source>
</evidence>
<proteinExistence type="inferred from homology"/>
<comment type="caution">
    <text evidence="8">The sequence shown here is derived from an EMBL/GenBank/DDBJ whole genome shotgun (WGS) entry which is preliminary data.</text>
</comment>
<keyword evidence="6" id="KW-0472">Membrane</keyword>
<dbReference type="GO" id="GO:0017110">
    <property type="term" value="F:nucleoside diphosphate phosphatase activity"/>
    <property type="evidence" value="ECO:0007669"/>
    <property type="project" value="TreeGrafter"/>
</dbReference>
<sequence>MIAIRCFLALALSIGLASAVRHPLEESISWELHVRRLEGGEEEPEDEEDTPYTIKHKKPKNHIPFAGGDTTHGMMIDAGSQGTRLHIFEWGKRILLDQEDLLDVAHGKKLSIPTSNSRWTDKYTPGLDKLAYHKKPAKLTKALRNYLGPLLDFAKKVLKDKEHEWHTYPIYLKATGGLRTLPKKDRVRLIEAIRDLFNQDKTFNPFAFEDEQCRVISGEEEAIYGWVGVNFAKGSLIDYSYGEGDATIRKHRQLTYGMLEMGGASTQIAVYENNGDLMANLFKLQLGGSRHWNVYVHSYLYFGINGAWTRLGGRLHWEGTTTNPCLPIGSEVEFSSWATMDQEGRFYPRSANESQPYSVTMVNNNTAFDYSHCAAHTNWLLRNDANQEWCEFEMDGNCGFAGIYQPPMPQVNRDIDEFVATSNFVDVFRFLKLGDRASVSQIGQAAEKVCALNWEEVKDYNSNLKDSPVGNDDEHTLAQMCFRSVFVYQLLRNGWAFGDDYELTAADVINGQKMGWALGCMLYEINTLPWDFHPELLYRGPDWWLITLYVIIGTLGGGAIGFAIAMRTSKKFNKRVRQSVFFQNSALLNNPTVRKSLSCPPLDLEELLKEEEYALHQQYSDEADKLAEEEALIGDDNGTKYT</sequence>